<sequence length="320" mass="36108">MEDFLVINSLDVIAAVIIDLILGDPYWLPHPIIFIGKLIKIIENKMRATAKNNKQLKYLGGIMVLIVVLICFLLPAIILYFTWSVKPLFHVVNIMLLWTTIAAKSLKEESMKVYFALEKKDIALARKFTSYIVGRETQNLDEKQLIRATVETVAENTSDGVIAPLFYGFIGGAPLAMMYKGINTMDSMVGYLNELYTYFGFFSAKTDDVFNFIPARITGFFMCMTALFMKASCYNSLKIMIRDRNNHKSPNCAYPEAAVAAILKVQLGGNNIYFGEVVEKPTIGDKTRELQREDIVSSNKIMFLTEFLFAAIATIIVYLT</sequence>
<evidence type="ECO:0000256" key="5">
    <source>
        <dbReference type="ARBA" id="ARBA00022573"/>
    </source>
</evidence>
<dbReference type="HAMAP" id="MF_00024">
    <property type="entry name" value="CobD_CbiB"/>
    <property type="match status" value="1"/>
</dbReference>
<dbReference type="AlphaFoldDB" id="A0A0L6Z9X0"/>
<reference evidence="11" key="1">
    <citation type="submission" date="2015-08" db="EMBL/GenBank/DDBJ databases">
        <title>Genome sequence of the strict anaerobe Clostridium homopropionicum LuHBu1 (DSM 5847T).</title>
        <authorList>
            <person name="Poehlein A."/>
            <person name="Beck M."/>
            <person name="Schiel-Bengelsdorf B."/>
            <person name="Bengelsdorf F.R."/>
            <person name="Daniel R."/>
            <person name="Duerre P."/>
        </authorList>
    </citation>
    <scope>NUCLEOTIDE SEQUENCE [LARGE SCALE GENOMIC DNA]</scope>
    <source>
        <strain evidence="11">DSM 5847</strain>
    </source>
</reference>
<evidence type="ECO:0000256" key="6">
    <source>
        <dbReference type="ARBA" id="ARBA00022692"/>
    </source>
</evidence>
<gene>
    <name evidence="10" type="primary">cbiB</name>
    <name evidence="9" type="synonym">cobD</name>
    <name evidence="10" type="ORF">CLHOM_18550</name>
</gene>
<keyword evidence="5 9" id="KW-0169">Cobalamin biosynthesis</keyword>
<dbReference type="RefSeq" id="WP_052221395.1">
    <property type="nucleotide sequence ID" value="NZ_LHUR01000022.1"/>
</dbReference>
<dbReference type="Pfam" id="PF03186">
    <property type="entry name" value="CobD_Cbib"/>
    <property type="match status" value="1"/>
</dbReference>
<feature type="transmembrane region" description="Helical" evidence="9">
    <location>
        <begin position="56"/>
        <end position="81"/>
    </location>
</feature>
<comment type="pathway">
    <text evidence="2 9">Cofactor biosynthesis; adenosylcobalamin biosynthesis.</text>
</comment>
<evidence type="ECO:0000256" key="2">
    <source>
        <dbReference type="ARBA" id="ARBA00004953"/>
    </source>
</evidence>
<dbReference type="PANTHER" id="PTHR34308">
    <property type="entry name" value="COBALAMIN BIOSYNTHESIS PROTEIN CBIB"/>
    <property type="match status" value="1"/>
</dbReference>
<keyword evidence="8 9" id="KW-0472">Membrane</keyword>
<proteinExistence type="inferred from homology"/>
<dbReference type="EMBL" id="LHUR01000022">
    <property type="protein sequence ID" value="KOA19766.1"/>
    <property type="molecule type" value="Genomic_DNA"/>
</dbReference>
<evidence type="ECO:0000256" key="1">
    <source>
        <dbReference type="ARBA" id="ARBA00004651"/>
    </source>
</evidence>
<evidence type="ECO:0000256" key="4">
    <source>
        <dbReference type="ARBA" id="ARBA00022475"/>
    </source>
</evidence>
<feature type="transmembrane region" description="Helical" evidence="9">
    <location>
        <begin position="301"/>
        <end position="319"/>
    </location>
</feature>
<dbReference type="GO" id="GO:0009236">
    <property type="term" value="P:cobalamin biosynthetic process"/>
    <property type="evidence" value="ECO:0007669"/>
    <property type="project" value="UniProtKB-UniRule"/>
</dbReference>
<organism evidence="10 11">
    <name type="scientific">Clostridium homopropionicum DSM 5847</name>
    <dbReference type="NCBI Taxonomy" id="1121318"/>
    <lineage>
        <taxon>Bacteria</taxon>
        <taxon>Bacillati</taxon>
        <taxon>Bacillota</taxon>
        <taxon>Clostridia</taxon>
        <taxon>Eubacteriales</taxon>
        <taxon>Clostridiaceae</taxon>
        <taxon>Clostridium</taxon>
    </lineage>
</organism>
<dbReference type="PATRIC" id="fig|1121318.3.peg.1872"/>
<dbReference type="NCBIfam" id="TIGR00380">
    <property type="entry name" value="cobal_cbiB"/>
    <property type="match status" value="1"/>
</dbReference>
<dbReference type="UniPathway" id="UPA00148"/>
<keyword evidence="4 9" id="KW-1003">Cell membrane</keyword>
<keyword evidence="11" id="KW-1185">Reference proteome</keyword>
<dbReference type="GO" id="GO:0048472">
    <property type="term" value="F:threonine-phosphate decarboxylase activity"/>
    <property type="evidence" value="ECO:0007669"/>
    <property type="project" value="InterPro"/>
</dbReference>
<dbReference type="GO" id="GO:0005886">
    <property type="term" value="C:plasma membrane"/>
    <property type="evidence" value="ECO:0007669"/>
    <property type="project" value="UniProtKB-SubCell"/>
</dbReference>
<feature type="transmembrane region" description="Helical" evidence="9">
    <location>
        <begin position="87"/>
        <end position="106"/>
    </location>
</feature>
<feature type="transmembrane region" description="Helical" evidence="9">
    <location>
        <begin position="12"/>
        <end position="35"/>
    </location>
</feature>
<evidence type="ECO:0000256" key="3">
    <source>
        <dbReference type="ARBA" id="ARBA00006263"/>
    </source>
</evidence>
<comment type="subcellular location">
    <subcellularLocation>
        <location evidence="1 9">Cell membrane</location>
        <topology evidence="1 9">Multi-pass membrane protein</topology>
    </subcellularLocation>
</comment>
<keyword evidence="7 9" id="KW-1133">Transmembrane helix</keyword>
<comment type="caution">
    <text evidence="10">The sequence shown here is derived from an EMBL/GenBank/DDBJ whole genome shotgun (WGS) entry which is preliminary data.</text>
</comment>
<evidence type="ECO:0000313" key="10">
    <source>
        <dbReference type="EMBL" id="KOA19766.1"/>
    </source>
</evidence>
<dbReference type="STRING" id="36844.SAMN04488501_102139"/>
<dbReference type="Proteomes" id="UP000037043">
    <property type="component" value="Unassembled WGS sequence"/>
</dbReference>
<evidence type="ECO:0000313" key="11">
    <source>
        <dbReference type="Proteomes" id="UP000037043"/>
    </source>
</evidence>
<dbReference type="PANTHER" id="PTHR34308:SF1">
    <property type="entry name" value="COBALAMIN BIOSYNTHESIS PROTEIN CBIB"/>
    <property type="match status" value="1"/>
</dbReference>
<evidence type="ECO:0000256" key="9">
    <source>
        <dbReference type="HAMAP-Rule" id="MF_00024"/>
    </source>
</evidence>
<comment type="function">
    <text evidence="9">Converts cobyric acid to cobinamide by the addition of aminopropanol on the F carboxylic group.</text>
</comment>
<accession>A0A0L6Z9X0</accession>
<name>A0A0L6Z9X0_9CLOT</name>
<evidence type="ECO:0000256" key="8">
    <source>
        <dbReference type="ARBA" id="ARBA00023136"/>
    </source>
</evidence>
<protein>
    <recommendedName>
        <fullName evidence="9">Cobalamin biosynthesis protein CobD</fullName>
    </recommendedName>
</protein>
<keyword evidence="6 9" id="KW-0812">Transmembrane</keyword>
<dbReference type="GO" id="GO:0015420">
    <property type="term" value="F:ABC-type vitamin B12 transporter activity"/>
    <property type="evidence" value="ECO:0007669"/>
    <property type="project" value="UniProtKB-UniRule"/>
</dbReference>
<evidence type="ECO:0000256" key="7">
    <source>
        <dbReference type="ARBA" id="ARBA00022989"/>
    </source>
</evidence>
<dbReference type="InterPro" id="IPR004485">
    <property type="entry name" value="Cobalamin_biosynth_CobD/CbiB"/>
</dbReference>
<comment type="caution">
    <text evidence="9">Lacks conserved residue(s) required for the propagation of feature annotation.</text>
</comment>
<comment type="similarity">
    <text evidence="3 9">Belongs to the CobD/CbiB family.</text>
</comment>